<organism evidence="2 3">
    <name type="scientific">Pseudomonas wadenswilerensis</name>
    <dbReference type="NCBI Taxonomy" id="1785161"/>
    <lineage>
        <taxon>Bacteria</taxon>
        <taxon>Pseudomonadati</taxon>
        <taxon>Pseudomonadota</taxon>
        <taxon>Gammaproteobacteria</taxon>
        <taxon>Pseudomonadales</taxon>
        <taxon>Pseudomonadaceae</taxon>
        <taxon>Pseudomonas</taxon>
    </lineage>
</organism>
<gene>
    <name evidence="2" type="ORF">CCOS864_04231</name>
</gene>
<evidence type="ECO:0000313" key="3">
    <source>
        <dbReference type="Proteomes" id="UP000255177"/>
    </source>
</evidence>
<sequence length="204" mass="21329">MSNPERKTYQPRQLSAGDFPIAMDTGVIAAGQTLSCGAVLGQVPTFLVQLVNKSALQLRRYGSACGPIRWVAMVRANCGSALIRLRQAVQAGLGKAVAVCRSRGVVTKAPFSRRSMAASQTSGFGRPANTSRPATIPTATYLAGRSSSVGSLKMITAAASRSIHLPMALPITPDVQATWADLRPTISNTFGSSRASSGPPGQTR</sequence>
<reference evidence="3" key="1">
    <citation type="submission" date="2018-07" db="EMBL/GenBank/DDBJ databases">
        <authorList>
            <person name="Blom J."/>
        </authorList>
    </citation>
    <scope>NUCLEOTIDE SEQUENCE [LARGE SCALE GENOMIC DNA]</scope>
    <source>
        <strain evidence="3">CCOS 864</strain>
    </source>
</reference>
<feature type="region of interest" description="Disordered" evidence="1">
    <location>
        <begin position="117"/>
        <end position="136"/>
    </location>
</feature>
<feature type="compositionally biased region" description="Polar residues" evidence="1">
    <location>
        <begin position="117"/>
        <end position="133"/>
    </location>
</feature>
<name>A0A380T489_9PSED</name>
<dbReference type="Proteomes" id="UP000255177">
    <property type="component" value="Unassembled WGS sequence"/>
</dbReference>
<protein>
    <submittedName>
        <fullName evidence="2">Uncharacterized protein</fullName>
    </submittedName>
</protein>
<proteinExistence type="predicted"/>
<dbReference type="AlphaFoldDB" id="A0A380T489"/>
<evidence type="ECO:0000256" key="1">
    <source>
        <dbReference type="SAM" id="MobiDB-lite"/>
    </source>
</evidence>
<dbReference type="EMBL" id="UIDD01000010">
    <property type="protein sequence ID" value="SUQ64765.1"/>
    <property type="molecule type" value="Genomic_DNA"/>
</dbReference>
<keyword evidence="3" id="KW-1185">Reference proteome</keyword>
<evidence type="ECO:0000313" key="2">
    <source>
        <dbReference type="EMBL" id="SUQ64765.1"/>
    </source>
</evidence>
<accession>A0A380T489</accession>